<dbReference type="Proteomes" id="UP001320706">
    <property type="component" value="Unassembled WGS sequence"/>
</dbReference>
<dbReference type="EMBL" id="JAMKPW020000029">
    <property type="protein sequence ID" value="KAK8203600.1"/>
    <property type="molecule type" value="Genomic_DNA"/>
</dbReference>
<protein>
    <submittedName>
        <fullName evidence="1">Uncharacterized protein</fullName>
    </submittedName>
</protein>
<organism evidence="1 2">
    <name type="scientific">Zalaria obscura</name>
    <dbReference type="NCBI Taxonomy" id="2024903"/>
    <lineage>
        <taxon>Eukaryota</taxon>
        <taxon>Fungi</taxon>
        <taxon>Dikarya</taxon>
        <taxon>Ascomycota</taxon>
        <taxon>Pezizomycotina</taxon>
        <taxon>Dothideomycetes</taxon>
        <taxon>Dothideomycetidae</taxon>
        <taxon>Dothideales</taxon>
        <taxon>Zalariaceae</taxon>
        <taxon>Zalaria</taxon>
    </lineage>
</organism>
<reference evidence="1" key="1">
    <citation type="submission" date="2024-02" db="EMBL/GenBank/DDBJ databases">
        <title>Metagenome Assembled Genome of Zalaria obscura JY119.</title>
        <authorList>
            <person name="Vighnesh L."/>
            <person name="Jagadeeshwari U."/>
            <person name="Venkata Ramana C."/>
            <person name="Sasikala C."/>
        </authorList>
    </citation>
    <scope>NUCLEOTIDE SEQUENCE</scope>
    <source>
        <strain evidence="1">JY119</strain>
    </source>
</reference>
<keyword evidence="2" id="KW-1185">Reference proteome</keyword>
<gene>
    <name evidence="1" type="ORF">M8818_005250</name>
</gene>
<name>A0ACC3S9J5_9PEZI</name>
<evidence type="ECO:0000313" key="2">
    <source>
        <dbReference type="Proteomes" id="UP001320706"/>
    </source>
</evidence>
<sequence>MALQIIRDAPSRDSYTSLVEHQAQTPGTFFGGKPVLYYQAQGAKLSIDKQHLASDSSFASLAPAETEATSEPVVNGNSDHADQQQVELQGLDVWVTSEYGMDNHVPINRHYPSSDDEGAEQEPMPGAGGWITSENMHEFFDEEGNLRAPNGVTVLGGEEDTPAEGSLGGGAGTIRTADEKSAGSYCPREAALTRVRWNGSSRRYPSRADALRWISLGDVYEMDCPRTSILSLTKSAKDYTTG</sequence>
<evidence type="ECO:0000313" key="1">
    <source>
        <dbReference type="EMBL" id="KAK8203600.1"/>
    </source>
</evidence>
<comment type="caution">
    <text evidence="1">The sequence shown here is derived from an EMBL/GenBank/DDBJ whole genome shotgun (WGS) entry which is preliminary data.</text>
</comment>
<accession>A0ACC3S9J5</accession>
<proteinExistence type="predicted"/>